<evidence type="ECO:0000313" key="5">
    <source>
        <dbReference type="EMBL" id="KAK6621673.1"/>
    </source>
</evidence>
<dbReference type="PANTHER" id="PTHR14650:SF1">
    <property type="entry name" value="2-OXOGLUTARATE AND IRON-DEPENDENT OXYGENASE DOMAIN-CONTAINING PROTEIN 3"/>
    <property type="match status" value="1"/>
</dbReference>
<name>A0ABR1AK55_POLSC</name>
<dbReference type="Pfam" id="PF13640">
    <property type="entry name" value="2OG-FeII_Oxy_3"/>
    <property type="match status" value="1"/>
</dbReference>
<evidence type="ECO:0000313" key="6">
    <source>
        <dbReference type="Proteomes" id="UP001359485"/>
    </source>
</evidence>
<dbReference type="PANTHER" id="PTHR14650">
    <property type="entry name" value="PROLYL HYDROXYLASE-RELATED"/>
    <property type="match status" value="1"/>
</dbReference>
<evidence type="ECO:0000256" key="2">
    <source>
        <dbReference type="ARBA" id="ARBA00022964"/>
    </source>
</evidence>
<evidence type="ECO:0000256" key="1">
    <source>
        <dbReference type="ARBA" id="ARBA00001961"/>
    </source>
</evidence>
<accession>A0ABR1AK55</accession>
<organism evidence="5 6">
    <name type="scientific">Polyplax serrata</name>
    <name type="common">Common mouse louse</name>
    <dbReference type="NCBI Taxonomy" id="468196"/>
    <lineage>
        <taxon>Eukaryota</taxon>
        <taxon>Metazoa</taxon>
        <taxon>Ecdysozoa</taxon>
        <taxon>Arthropoda</taxon>
        <taxon>Hexapoda</taxon>
        <taxon>Insecta</taxon>
        <taxon>Pterygota</taxon>
        <taxon>Neoptera</taxon>
        <taxon>Paraneoptera</taxon>
        <taxon>Psocodea</taxon>
        <taxon>Troctomorpha</taxon>
        <taxon>Phthiraptera</taxon>
        <taxon>Anoplura</taxon>
        <taxon>Polyplacidae</taxon>
        <taxon>Polyplax</taxon>
    </lineage>
</organism>
<dbReference type="InterPro" id="IPR006620">
    <property type="entry name" value="Pro_4_hyd_alph"/>
</dbReference>
<keyword evidence="2" id="KW-0223">Dioxygenase</keyword>
<proteinExistence type="predicted"/>
<evidence type="ECO:0000259" key="4">
    <source>
        <dbReference type="SMART" id="SM00702"/>
    </source>
</evidence>
<dbReference type="Gene3D" id="2.60.120.620">
    <property type="entry name" value="q2cbj1_9rhob like domain"/>
    <property type="match status" value="1"/>
</dbReference>
<dbReference type="EMBL" id="JAWJWF010000047">
    <property type="protein sequence ID" value="KAK6621673.1"/>
    <property type="molecule type" value="Genomic_DNA"/>
</dbReference>
<sequence>MSESDVRNRKKIDRVISDEGSTANRSQVTPRFGALPTFPYQRVWTRVVLVVCASVVVYFSSSKGKETVFASQRDVFQKRGLNIPCSDSYQFELSKFKGCTPKVCGRLVSDAIITSEEADTLINLAKTGIALGGSDGGASILDLHSGALSHGQNFVNFFKLPEATNILKPEDYITYNMVKNKIQDAIAEHFGIQAKYLHLTYPTFFSRLTSIPPKTVHDEYWHKHVDKETYEAFHYTSLLYLNDFKKDFTGGRFAFVNADNTTAIIEPRKGRVSMFTSGAENPHYVERVATGVRYAVTVSFTCDPTKAIADIRPPA</sequence>
<keyword evidence="6" id="KW-1185">Reference proteome</keyword>
<protein>
    <recommendedName>
        <fullName evidence="4">Prolyl 4-hydroxylase alpha subunit domain-containing protein</fullName>
    </recommendedName>
</protein>
<gene>
    <name evidence="5" type="ORF">RUM44_001480</name>
</gene>
<comment type="caution">
    <text evidence="5">The sequence shown here is derived from an EMBL/GenBank/DDBJ whole genome shotgun (WGS) entry which is preliminary data.</text>
</comment>
<evidence type="ECO:0000256" key="3">
    <source>
        <dbReference type="ARBA" id="ARBA00023002"/>
    </source>
</evidence>
<dbReference type="Proteomes" id="UP001359485">
    <property type="component" value="Unassembled WGS sequence"/>
</dbReference>
<reference evidence="5 6" key="1">
    <citation type="submission" date="2023-09" db="EMBL/GenBank/DDBJ databases">
        <title>Genomes of two closely related lineages of the louse Polyplax serrata with different host specificities.</title>
        <authorList>
            <person name="Martinu J."/>
            <person name="Tarabai H."/>
            <person name="Stefka J."/>
            <person name="Hypsa V."/>
        </authorList>
    </citation>
    <scope>NUCLEOTIDE SEQUENCE [LARGE SCALE GENOMIC DNA]</scope>
    <source>
        <strain evidence="5">98ZLc_SE</strain>
    </source>
</reference>
<comment type="cofactor">
    <cofactor evidence="1">
        <name>L-ascorbate</name>
        <dbReference type="ChEBI" id="CHEBI:38290"/>
    </cofactor>
</comment>
<dbReference type="SMART" id="SM00702">
    <property type="entry name" value="P4Hc"/>
    <property type="match status" value="1"/>
</dbReference>
<dbReference type="InterPro" id="IPR039210">
    <property type="entry name" value="OGFOD3"/>
</dbReference>
<feature type="domain" description="Prolyl 4-hydroxylase alpha subunit" evidence="4">
    <location>
        <begin position="104"/>
        <end position="301"/>
    </location>
</feature>
<dbReference type="InterPro" id="IPR044862">
    <property type="entry name" value="Pro_4_hyd_alph_FE2OG_OXY"/>
</dbReference>
<keyword evidence="3" id="KW-0560">Oxidoreductase</keyword>